<dbReference type="EMBL" id="CWJI01000012">
    <property type="protein sequence ID" value="CRY56278.1"/>
    <property type="molecule type" value="Genomic_DNA"/>
</dbReference>
<dbReference type="NCBIfam" id="TIGR01490">
    <property type="entry name" value="HAD-SF-IB-hyp1"/>
    <property type="match status" value="1"/>
</dbReference>
<dbReference type="InterPro" id="IPR006385">
    <property type="entry name" value="HAD_hydro_SerB1"/>
</dbReference>
<name>A0A0H5LYL4_YERIN</name>
<dbReference type="Gene3D" id="1.20.1440.100">
    <property type="entry name" value="SG protein - dephosphorylation function"/>
    <property type="match status" value="1"/>
</dbReference>
<dbReference type="AlphaFoldDB" id="A0A0H5LYL4"/>
<dbReference type="SUPFAM" id="SSF56784">
    <property type="entry name" value="HAD-like"/>
    <property type="match status" value="1"/>
</dbReference>
<dbReference type="Gene3D" id="3.40.50.1000">
    <property type="entry name" value="HAD superfamily/HAD-like"/>
    <property type="match status" value="1"/>
</dbReference>
<dbReference type="InterPro" id="IPR023214">
    <property type="entry name" value="HAD_sf"/>
</dbReference>
<evidence type="ECO:0000313" key="5">
    <source>
        <dbReference type="Proteomes" id="UP000043316"/>
    </source>
</evidence>
<dbReference type="PANTHER" id="PTHR43344:SF13">
    <property type="entry name" value="PHOSPHATASE RV3661-RELATED"/>
    <property type="match status" value="1"/>
</dbReference>
<dbReference type="GO" id="GO:0046872">
    <property type="term" value="F:metal ion binding"/>
    <property type="evidence" value="ECO:0007669"/>
    <property type="project" value="UniProtKB-KW"/>
</dbReference>
<dbReference type="NCBIfam" id="TIGR01488">
    <property type="entry name" value="HAD-SF-IB"/>
    <property type="match status" value="1"/>
</dbReference>
<dbReference type="GO" id="GO:0016787">
    <property type="term" value="F:hydrolase activity"/>
    <property type="evidence" value="ECO:0007669"/>
    <property type="project" value="UniProtKB-KW"/>
</dbReference>
<dbReference type="InterPro" id="IPR050582">
    <property type="entry name" value="HAD-like_SerB"/>
</dbReference>
<gene>
    <name evidence="4" type="ORF">ERS008476_03315</name>
</gene>
<evidence type="ECO:0000256" key="1">
    <source>
        <dbReference type="ARBA" id="ARBA00022723"/>
    </source>
</evidence>
<dbReference type="InterPro" id="IPR036412">
    <property type="entry name" value="HAD-like_sf"/>
</dbReference>
<keyword evidence="3" id="KW-0460">Magnesium</keyword>
<evidence type="ECO:0000256" key="2">
    <source>
        <dbReference type="ARBA" id="ARBA00022801"/>
    </source>
</evidence>
<accession>A0A0H5LYL4</accession>
<dbReference type="Proteomes" id="UP000043316">
    <property type="component" value="Unassembled WGS sequence"/>
</dbReference>
<sequence>MRQTAFYDVDDTLINIKSMFHFYQFWAEENNLVNQKELFDSQFSVVARKLVSREELNRSYYRFFKGVPLLSIEQSAERWFKKTFSDTEIFIGYTLRSVLAHRALGNNVVFVSGSMVPLLKPIAQLLGITDILCTKLVTDRSGMVTGEITDTQTIGEGKAIAIRQFSLEKNINLSTSFAYGDDVSDIPMLASVGHPVCIGEGTALSHYALENSWEIIRI</sequence>
<reference evidence="5" key="1">
    <citation type="submission" date="2015-03" db="EMBL/GenBank/DDBJ databases">
        <authorList>
            <consortium name="Pathogen Informatics"/>
        </authorList>
    </citation>
    <scope>NUCLEOTIDE SEQUENCE [LARGE SCALE GENOMIC DNA]</scope>
    <source>
        <strain evidence="5">R148</strain>
    </source>
</reference>
<evidence type="ECO:0000313" key="4">
    <source>
        <dbReference type="EMBL" id="CRY56278.1"/>
    </source>
</evidence>
<proteinExistence type="predicted"/>
<evidence type="ECO:0000256" key="3">
    <source>
        <dbReference type="ARBA" id="ARBA00022842"/>
    </source>
</evidence>
<keyword evidence="2 4" id="KW-0378">Hydrolase</keyword>
<dbReference type="RefSeq" id="WP_053010054.1">
    <property type="nucleotide sequence ID" value="NZ_CWJI01000012.1"/>
</dbReference>
<keyword evidence="1" id="KW-0479">Metal-binding</keyword>
<dbReference type="PANTHER" id="PTHR43344">
    <property type="entry name" value="PHOSPHOSERINE PHOSPHATASE"/>
    <property type="match status" value="1"/>
</dbReference>
<dbReference type="Pfam" id="PF12710">
    <property type="entry name" value="HAD"/>
    <property type="match status" value="1"/>
</dbReference>
<organism evidence="4 5">
    <name type="scientific">Yersinia intermedia</name>
    <dbReference type="NCBI Taxonomy" id="631"/>
    <lineage>
        <taxon>Bacteria</taxon>
        <taxon>Pseudomonadati</taxon>
        <taxon>Pseudomonadota</taxon>
        <taxon>Gammaproteobacteria</taxon>
        <taxon>Enterobacterales</taxon>
        <taxon>Yersiniaceae</taxon>
        <taxon>Yersinia</taxon>
    </lineage>
</organism>
<protein>
    <submittedName>
        <fullName evidence="4">Putative hydrolase</fullName>
    </submittedName>
</protein>